<evidence type="ECO:0000256" key="9">
    <source>
        <dbReference type="SAM" id="Phobius"/>
    </source>
</evidence>
<feature type="transmembrane region" description="Helical" evidence="9">
    <location>
        <begin position="324"/>
        <end position="348"/>
    </location>
</feature>
<feature type="compositionally biased region" description="Pro residues" evidence="8">
    <location>
        <begin position="11"/>
        <end position="22"/>
    </location>
</feature>
<keyword evidence="6 9" id="KW-1133">Transmembrane helix</keyword>
<feature type="transmembrane region" description="Helical" evidence="9">
    <location>
        <begin position="142"/>
        <end position="162"/>
    </location>
</feature>
<evidence type="ECO:0000313" key="10">
    <source>
        <dbReference type="EMBL" id="GAA0622991.1"/>
    </source>
</evidence>
<evidence type="ECO:0000313" key="11">
    <source>
        <dbReference type="Proteomes" id="UP001500957"/>
    </source>
</evidence>
<dbReference type="RefSeq" id="WP_344605645.1">
    <property type="nucleotide sequence ID" value="NZ_BAAAHE010000021.1"/>
</dbReference>
<feature type="transmembrane region" description="Helical" evidence="9">
    <location>
        <begin position="200"/>
        <end position="220"/>
    </location>
</feature>
<dbReference type="InterPro" id="IPR000522">
    <property type="entry name" value="ABC_transptr_permease_BtuC"/>
</dbReference>
<dbReference type="PANTHER" id="PTHR30472:SF25">
    <property type="entry name" value="ABC TRANSPORTER PERMEASE PROTEIN MJ0876-RELATED"/>
    <property type="match status" value="1"/>
</dbReference>
<feature type="transmembrane region" description="Helical" evidence="9">
    <location>
        <begin position="174"/>
        <end position="194"/>
    </location>
</feature>
<protein>
    <submittedName>
        <fullName evidence="10">Iron ABC transporter permease</fullName>
    </submittedName>
</protein>
<feature type="region of interest" description="Disordered" evidence="8">
    <location>
        <begin position="1"/>
        <end position="27"/>
    </location>
</feature>
<evidence type="ECO:0000256" key="7">
    <source>
        <dbReference type="ARBA" id="ARBA00023136"/>
    </source>
</evidence>
<reference evidence="10 11" key="1">
    <citation type="journal article" date="2019" name="Int. J. Syst. Evol. Microbiol.">
        <title>The Global Catalogue of Microorganisms (GCM) 10K type strain sequencing project: providing services to taxonomists for standard genome sequencing and annotation.</title>
        <authorList>
            <consortium name="The Broad Institute Genomics Platform"/>
            <consortium name="The Broad Institute Genome Sequencing Center for Infectious Disease"/>
            <person name="Wu L."/>
            <person name="Ma J."/>
        </authorList>
    </citation>
    <scope>NUCLEOTIDE SEQUENCE [LARGE SCALE GENOMIC DNA]</scope>
    <source>
        <strain evidence="10 11">JCM 10671</strain>
    </source>
</reference>
<dbReference type="CDD" id="cd06550">
    <property type="entry name" value="TM_ABC_iron-siderophores_like"/>
    <property type="match status" value="1"/>
</dbReference>
<dbReference type="SUPFAM" id="SSF81345">
    <property type="entry name" value="ABC transporter involved in vitamin B12 uptake, BtuC"/>
    <property type="match status" value="1"/>
</dbReference>
<feature type="compositionally biased region" description="Low complexity" evidence="8">
    <location>
        <begin position="1"/>
        <end position="10"/>
    </location>
</feature>
<sequence>MTTQHHVGAHPVPPPVAWPPRPATVESHDCPDCRARAAVAAPAPAVAPEPAVAPRAKSIDRGRPATPPKVPDLPPTHGRRAVVVLAGLAVALFLAGLVSAGTGQLHVAPDEVFGSLMHKMNISLGPMPSHPNGDAVLWNIRFPRLVMCLLVGAALGASGAVMQGVFSNPLAEPAVIGVSSGAAVGACAVIVFGWTFAGSLTIAAAAFLTALFTTLLVYTLSRREGRTEAVTLVLMGIAVQAVCSGLIAYLVFLGDTASREQIVFWQLGSFNGSRWQHVYIAAPCIAVGILGVLFLSKQLDLLALGERPARHLGVNVERLRLTSIVLVTLCVAAAVAFSGIIAFIGLVVPHLVRMAVGPGHTVLVPASALGGALVLTIADLVARTAVDYADLPIGMLTALVGGPFFFWLLMRARAKAGGWA</sequence>
<evidence type="ECO:0000256" key="6">
    <source>
        <dbReference type="ARBA" id="ARBA00022989"/>
    </source>
</evidence>
<feature type="transmembrane region" description="Helical" evidence="9">
    <location>
        <begin position="360"/>
        <end position="381"/>
    </location>
</feature>
<proteinExistence type="inferred from homology"/>
<dbReference type="PANTHER" id="PTHR30472">
    <property type="entry name" value="FERRIC ENTEROBACTIN TRANSPORT SYSTEM PERMEASE PROTEIN"/>
    <property type="match status" value="1"/>
</dbReference>
<feature type="transmembrane region" description="Helical" evidence="9">
    <location>
        <begin position="274"/>
        <end position="295"/>
    </location>
</feature>
<evidence type="ECO:0000256" key="4">
    <source>
        <dbReference type="ARBA" id="ARBA00022475"/>
    </source>
</evidence>
<dbReference type="InterPro" id="IPR037294">
    <property type="entry name" value="ABC_BtuC-like"/>
</dbReference>
<comment type="subcellular location">
    <subcellularLocation>
        <location evidence="1">Cell membrane</location>
        <topology evidence="1">Multi-pass membrane protein</topology>
    </subcellularLocation>
</comment>
<dbReference type="EMBL" id="BAAAHE010000021">
    <property type="protein sequence ID" value="GAA0622991.1"/>
    <property type="molecule type" value="Genomic_DNA"/>
</dbReference>
<evidence type="ECO:0000256" key="8">
    <source>
        <dbReference type="SAM" id="MobiDB-lite"/>
    </source>
</evidence>
<feature type="transmembrane region" description="Helical" evidence="9">
    <location>
        <begin position="393"/>
        <end position="410"/>
    </location>
</feature>
<organism evidence="10 11">
    <name type="scientific">Sporichthya brevicatena</name>
    <dbReference type="NCBI Taxonomy" id="171442"/>
    <lineage>
        <taxon>Bacteria</taxon>
        <taxon>Bacillati</taxon>
        <taxon>Actinomycetota</taxon>
        <taxon>Actinomycetes</taxon>
        <taxon>Sporichthyales</taxon>
        <taxon>Sporichthyaceae</taxon>
        <taxon>Sporichthya</taxon>
    </lineage>
</organism>
<keyword evidence="11" id="KW-1185">Reference proteome</keyword>
<comment type="similarity">
    <text evidence="2">Belongs to the binding-protein-dependent transport system permease family. FecCD subfamily.</text>
</comment>
<gene>
    <name evidence="10" type="ORF">GCM10009547_27510</name>
</gene>
<name>A0ABN1GXT5_9ACTN</name>
<evidence type="ECO:0000256" key="3">
    <source>
        <dbReference type="ARBA" id="ARBA00022448"/>
    </source>
</evidence>
<dbReference type="Proteomes" id="UP001500957">
    <property type="component" value="Unassembled WGS sequence"/>
</dbReference>
<accession>A0ABN1GXT5</accession>
<feature type="transmembrane region" description="Helical" evidence="9">
    <location>
        <begin position="232"/>
        <end position="254"/>
    </location>
</feature>
<feature type="transmembrane region" description="Helical" evidence="9">
    <location>
        <begin position="81"/>
        <end position="100"/>
    </location>
</feature>
<feature type="compositionally biased region" description="Pro residues" evidence="8">
    <location>
        <begin position="65"/>
        <end position="74"/>
    </location>
</feature>
<keyword evidence="7 9" id="KW-0472">Membrane</keyword>
<feature type="compositionally biased region" description="Low complexity" evidence="8">
    <location>
        <begin position="46"/>
        <end position="56"/>
    </location>
</feature>
<dbReference type="Pfam" id="PF01032">
    <property type="entry name" value="FecCD"/>
    <property type="match status" value="1"/>
</dbReference>
<keyword evidence="4" id="KW-1003">Cell membrane</keyword>
<dbReference type="Gene3D" id="1.10.3470.10">
    <property type="entry name" value="ABC transporter involved in vitamin B12 uptake, BtuC"/>
    <property type="match status" value="1"/>
</dbReference>
<keyword evidence="5 9" id="KW-0812">Transmembrane</keyword>
<evidence type="ECO:0000256" key="1">
    <source>
        <dbReference type="ARBA" id="ARBA00004651"/>
    </source>
</evidence>
<evidence type="ECO:0000256" key="5">
    <source>
        <dbReference type="ARBA" id="ARBA00022692"/>
    </source>
</evidence>
<comment type="caution">
    <text evidence="10">The sequence shown here is derived from an EMBL/GenBank/DDBJ whole genome shotgun (WGS) entry which is preliminary data.</text>
</comment>
<feature type="region of interest" description="Disordered" evidence="8">
    <location>
        <begin position="46"/>
        <end position="76"/>
    </location>
</feature>
<evidence type="ECO:0000256" key="2">
    <source>
        <dbReference type="ARBA" id="ARBA00007935"/>
    </source>
</evidence>
<keyword evidence="3" id="KW-0813">Transport</keyword>